<dbReference type="GeneID" id="110800960"/>
<keyword evidence="1" id="KW-0378">Hydrolase</keyword>
<dbReference type="AlphaFoldDB" id="A0A9R0J667"/>
<dbReference type="InterPro" id="IPR027417">
    <property type="entry name" value="P-loop_NTPase"/>
</dbReference>
<keyword evidence="1" id="KW-0234">DNA repair</keyword>
<feature type="domain" description="DNA helicase Pif1-like DEAD-box helicase" evidence="2">
    <location>
        <begin position="1"/>
        <end position="93"/>
    </location>
</feature>
<dbReference type="Pfam" id="PF05970">
    <property type="entry name" value="PIF1"/>
    <property type="match status" value="1"/>
</dbReference>
<dbReference type="RefSeq" id="XP_021861967.2">
    <property type="nucleotide sequence ID" value="XM_022006275.2"/>
</dbReference>
<dbReference type="EC" id="5.6.2.3" evidence="1"/>
<proteinExistence type="inferred from homology"/>
<evidence type="ECO:0000313" key="4">
    <source>
        <dbReference type="RefSeq" id="XP_021861967.2"/>
    </source>
</evidence>
<dbReference type="SUPFAM" id="SSF52540">
    <property type="entry name" value="P-loop containing nucleoside triphosphate hydrolases"/>
    <property type="match status" value="1"/>
</dbReference>
<reference evidence="3" key="1">
    <citation type="journal article" date="2021" name="Nat. Commun.">
        <title>Genomic analyses provide insights into spinach domestication and the genetic basis of agronomic traits.</title>
        <authorList>
            <person name="Cai X."/>
            <person name="Sun X."/>
            <person name="Xu C."/>
            <person name="Sun H."/>
            <person name="Wang X."/>
            <person name="Ge C."/>
            <person name="Zhang Z."/>
            <person name="Wang Q."/>
            <person name="Fei Z."/>
            <person name="Jiao C."/>
            <person name="Wang Q."/>
        </authorList>
    </citation>
    <scope>NUCLEOTIDE SEQUENCE [LARGE SCALE GENOMIC DNA]</scope>
    <source>
        <strain evidence="3">cv. Varoflay</strain>
    </source>
</reference>
<dbReference type="PANTHER" id="PTHR10492">
    <property type="match status" value="1"/>
</dbReference>
<comment type="similarity">
    <text evidence="1">Belongs to the helicase family.</text>
</comment>
<keyword evidence="1" id="KW-0347">Helicase</keyword>
<dbReference type="GO" id="GO:0006281">
    <property type="term" value="P:DNA repair"/>
    <property type="evidence" value="ECO:0007669"/>
    <property type="project" value="UniProtKB-KW"/>
</dbReference>
<dbReference type="Proteomes" id="UP000813463">
    <property type="component" value="Chromosome 2"/>
</dbReference>
<comment type="catalytic activity">
    <reaction evidence="1">
        <text>ATP + H2O = ADP + phosphate + H(+)</text>
        <dbReference type="Rhea" id="RHEA:13065"/>
        <dbReference type="ChEBI" id="CHEBI:15377"/>
        <dbReference type="ChEBI" id="CHEBI:15378"/>
        <dbReference type="ChEBI" id="CHEBI:30616"/>
        <dbReference type="ChEBI" id="CHEBI:43474"/>
        <dbReference type="ChEBI" id="CHEBI:456216"/>
        <dbReference type="EC" id="5.6.2.3"/>
    </reaction>
</comment>
<keyword evidence="1" id="KW-0547">Nucleotide-binding</keyword>
<dbReference type="PANTHER" id="PTHR10492:SF94">
    <property type="entry name" value="ATP-DEPENDENT DNA HELICASE"/>
    <property type="match status" value="1"/>
</dbReference>
<name>A0A9R0J667_SPIOL</name>
<gene>
    <name evidence="4" type="primary">LOC110800960</name>
</gene>
<dbReference type="GO" id="GO:0016787">
    <property type="term" value="F:hydrolase activity"/>
    <property type="evidence" value="ECO:0007669"/>
    <property type="project" value="UniProtKB-KW"/>
</dbReference>
<comment type="cofactor">
    <cofactor evidence="1">
        <name>Mg(2+)</name>
        <dbReference type="ChEBI" id="CHEBI:18420"/>
    </cofactor>
</comment>
<keyword evidence="3" id="KW-1185">Reference proteome</keyword>
<reference evidence="4" key="2">
    <citation type="submission" date="2025-08" db="UniProtKB">
        <authorList>
            <consortium name="RefSeq"/>
        </authorList>
    </citation>
    <scope>IDENTIFICATION</scope>
    <source>
        <tissue evidence="4">Leaf</tissue>
    </source>
</reference>
<dbReference type="GO" id="GO:0000723">
    <property type="term" value="P:telomere maintenance"/>
    <property type="evidence" value="ECO:0007669"/>
    <property type="project" value="InterPro"/>
</dbReference>
<keyword evidence="1" id="KW-0067">ATP-binding</keyword>
<dbReference type="GO" id="GO:0006310">
    <property type="term" value="P:DNA recombination"/>
    <property type="evidence" value="ECO:0007669"/>
    <property type="project" value="UniProtKB-KW"/>
</dbReference>
<evidence type="ECO:0000313" key="3">
    <source>
        <dbReference type="Proteomes" id="UP000813463"/>
    </source>
</evidence>
<dbReference type="GO" id="GO:0043139">
    <property type="term" value="F:5'-3' DNA helicase activity"/>
    <property type="evidence" value="ECO:0007669"/>
    <property type="project" value="UniProtKB-EC"/>
</dbReference>
<organism evidence="3 4">
    <name type="scientific">Spinacia oleracea</name>
    <name type="common">Spinach</name>
    <dbReference type="NCBI Taxonomy" id="3562"/>
    <lineage>
        <taxon>Eukaryota</taxon>
        <taxon>Viridiplantae</taxon>
        <taxon>Streptophyta</taxon>
        <taxon>Embryophyta</taxon>
        <taxon>Tracheophyta</taxon>
        <taxon>Spermatophyta</taxon>
        <taxon>Magnoliopsida</taxon>
        <taxon>eudicotyledons</taxon>
        <taxon>Gunneridae</taxon>
        <taxon>Pentapetalae</taxon>
        <taxon>Caryophyllales</taxon>
        <taxon>Chenopodiaceae</taxon>
        <taxon>Chenopodioideae</taxon>
        <taxon>Anserineae</taxon>
        <taxon>Spinacia</taxon>
    </lineage>
</organism>
<dbReference type="KEGG" id="soe:110800960"/>
<keyword evidence="1" id="KW-0227">DNA damage</keyword>
<accession>A0A9R0J667</accession>
<keyword evidence="1" id="KW-0233">DNA recombination</keyword>
<sequence>MARKENVESLDILLRDLCDENAIFGGKLVVVGGDFHQVLPVLPCKTQREVVAASLVSSVLWPRFIRFNLTENVQAREDPYFSAFFLYLGNGELQTGENDLVQLPMQIVHPSEDTSDPIAELTAIAFPERDVRRSAPGNFTTTAILTPLNKDVDDINATMIDKFPGESVMYKSFDTVLDDNSAIYPPGFIYTLCPGGMSPHKLVLKKNSVRSSASQYPTFVWPVQWDTYDMQELLPESD</sequence>
<dbReference type="GO" id="GO:0005524">
    <property type="term" value="F:ATP binding"/>
    <property type="evidence" value="ECO:0007669"/>
    <property type="project" value="UniProtKB-KW"/>
</dbReference>
<evidence type="ECO:0000259" key="2">
    <source>
        <dbReference type="Pfam" id="PF05970"/>
    </source>
</evidence>
<evidence type="ECO:0000256" key="1">
    <source>
        <dbReference type="RuleBase" id="RU363044"/>
    </source>
</evidence>
<protein>
    <recommendedName>
        <fullName evidence="1">ATP-dependent DNA helicase</fullName>
        <ecNumber evidence="1">5.6.2.3</ecNumber>
    </recommendedName>
</protein>
<dbReference type="InterPro" id="IPR010285">
    <property type="entry name" value="DNA_helicase_pif1-like_DEAD"/>
</dbReference>